<protein>
    <submittedName>
        <fullName evidence="1">Uncharacterized protein</fullName>
    </submittedName>
</protein>
<dbReference type="AlphaFoldDB" id="A0A5C6YUF4"/>
<sequence length="127" mass="14346">MFYKIAESNCEKTKSAPISQNENTVFGRAMTKAHLKVFVFLLSWQPLPFRFAVFYFQSSGQGICRCEDGQSIFAKVGKRKSWTDNFAGVYLRTIKNRVFGKHFRGCLSAKVVGMENLPSTLCIGNSE</sequence>
<evidence type="ECO:0000313" key="1">
    <source>
        <dbReference type="EMBL" id="TXD71126.1"/>
    </source>
</evidence>
<reference evidence="1 2" key="1">
    <citation type="submission" date="2019-08" db="EMBL/GenBank/DDBJ databases">
        <title>Genome of Aequorivita antarctica SW49 (type strain).</title>
        <authorList>
            <person name="Bowman J.P."/>
        </authorList>
    </citation>
    <scope>NUCLEOTIDE SEQUENCE [LARGE SCALE GENOMIC DNA]</scope>
    <source>
        <strain evidence="1 2">SW49</strain>
    </source>
</reference>
<dbReference type="RefSeq" id="WP_146744029.1">
    <property type="nucleotide sequence ID" value="NZ_UEGI01000019.1"/>
</dbReference>
<gene>
    <name evidence="1" type="ORF">ESU54_17670</name>
</gene>
<keyword evidence="2" id="KW-1185">Reference proteome</keyword>
<organism evidence="1 2">
    <name type="scientific">Aequorivita antarctica</name>
    <dbReference type="NCBI Taxonomy" id="153266"/>
    <lineage>
        <taxon>Bacteria</taxon>
        <taxon>Pseudomonadati</taxon>
        <taxon>Bacteroidota</taxon>
        <taxon>Flavobacteriia</taxon>
        <taxon>Flavobacteriales</taxon>
        <taxon>Flavobacteriaceae</taxon>
        <taxon>Aequorivita</taxon>
    </lineage>
</organism>
<dbReference type="EMBL" id="VORT01000047">
    <property type="protein sequence ID" value="TXD71126.1"/>
    <property type="molecule type" value="Genomic_DNA"/>
</dbReference>
<name>A0A5C6YUF4_9FLAO</name>
<accession>A0A5C6YUF4</accession>
<evidence type="ECO:0000313" key="2">
    <source>
        <dbReference type="Proteomes" id="UP000321497"/>
    </source>
</evidence>
<proteinExistence type="predicted"/>
<dbReference type="Proteomes" id="UP000321497">
    <property type="component" value="Unassembled WGS sequence"/>
</dbReference>
<comment type="caution">
    <text evidence="1">The sequence shown here is derived from an EMBL/GenBank/DDBJ whole genome shotgun (WGS) entry which is preliminary data.</text>
</comment>